<dbReference type="EMBL" id="CATQJL010000001">
    <property type="protein sequence ID" value="CAJ0590564.1"/>
    <property type="molecule type" value="Genomic_DNA"/>
</dbReference>
<dbReference type="PANTHER" id="PTHR46709:SF10">
    <property type="entry name" value="G-PROTEIN COUPLED RECEPTORS FAMILY 1 PROFILE DOMAIN-CONTAINING PROTEIN"/>
    <property type="match status" value="1"/>
</dbReference>
<feature type="transmembrane region" description="Helical" evidence="5">
    <location>
        <begin position="299"/>
        <end position="321"/>
    </location>
</feature>
<feature type="transmembrane region" description="Helical" evidence="5">
    <location>
        <begin position="191"/>
        <end position="214"/>
    </location>
</feature>
<sequence>MLVPDGVCGYTERVTTTRFIYISVAGLVAVFGFFSNILLILFHTTPSKPPSHFPAFLALLDALLCFCFVVIFVVDVNMMYLELPGLFTFYHQYIVIAFSTAKVVQLLIPYMLIMATFERYKWIVKRKSTVSAKARPLSALILVIVATGIRIPAAMALTVTHFPDCPDFFRTLAVDVLPWAKESTIYAAFDIYGMAFLQTFLPFITLFSLNFIIIRKLCMMSSKMRRSSFAMLPGVRPSILSSLRRYKMPPTVRSAVYTMMAIVSTYLVCNSLHLVLTLLEVGNASILFEEFDSFQASTLYTTLGDTVSILYMTSSAIRILIYAMCNPAILKQLSSNEFLERFGRRKQSSDVIL</sequence>
<dbReference type="PROSITE" id="PS50262">
    <property type="entry name" value="G_PROTEIN_RECEP_F1_2"/>
    <property type="match status" value="1"/>
</dbReference>
<keyword evidence="8" id="KW-1185">Reference proteome</keyword>
<evidence type="ECO:0000256" key="4">
    <source>
        <dbReference type="ARBA" id="ARBA00023136"/>
    </source>
</evidence>
<dbReference type="GO" id="GO:0016020">
    <property type="term" value="C:membrane"/>
    <property type="evidence" value="ECO:0007669"/>
    <property type="project" value="UniProtKB-SubCell"/>
</dbReference>
<accession>A0AA36DPV2</accession>
<evidence type="ECO:0000256" key="2">
    <source>
        <dbReference type="ARBA" id="ARBA00022692"/>
    </source>
</evidence>
<keyword evidence="4 5" id="KW-0472">Membrane</keyword>
<dbReference type="Proteomes" id="UP001176961">
    <property type="component" value="Unassembled WGS sequence"/>
</dbReference>
<feature type="transmembrane region" description="Helical" evidence="5">
    <location>
        <begin position="20"/>
        <end position="41"/>
    </location>
</feature>
<feature type="domain" description="G-protein coupled receptors family 1 profile" evidence="6">
    <location>
        <begin position="32"/>
        <end position="322"/>
    </location>
</feature>
<protein>
    <recommendedName>
        <fullName evidence="6">G-protein coupled receptors family 1 profile domain-containing protein</fullName>
    </recommendedName>
</protein>
<comment type="caution">
    <text evidence="7">The sequence shown here is derived from an EMBL/GenBank/DDBJ whole genome shotgun (WGS) entry which is preliminary data.</text>
</comment>
<organism evidence="7 8">
    <name type="scientific">Cylicocyclus nassatus</name>
    <name type="common">Nematode worm</name>
    <dbReference type="NCBI Taxonomy" id="53992"/>
    <lineage>
        <taxon>Eukaryota</taxon>
        <taxon>Metazoa</taxon>
        <taxon>Ecdysozoa</taxon>
        <taxon>Nematoda</taxon>
        <taxon>Chromadorea</taxon>
        <taxon>Rhabditida</taxon>
        <taxon>Rhabditina</taxon>
        <taxon>Rhabditomorpha</taxon>
        <taxon>Strongyloidea</taxon>
        <taxon>Strongylidae</taxon>
        <taxon>Cylicocyclus</taxon>
    </lineage>
</organism>
<reference evidence="7" key="1">
    <citation type="submission" date="2023-07" db="EMBL/GenBank/DDBJ databases">
        <authorList>
            <consortium name="CYATHOMIX"/>
        </authorList>
    </citation>
    <scope>NUCLEOTIDE SEQUENCE</scope>
    <source>
        <strain evidence="7">N/A</strain>
    </source>
</reference>
<comment type="subcellular location">
    <subcellularLocation>
        <location evidence="1">Membrane</location>
    </subcellularLocation>
</comment>
<dbReference type="SUPFAM" id="SSF81321">
    <property type="entry name" value="Family A G protein-coupled receptor-like"/>
    <property type="match status" value="1"/>
</dbReference>
<evidence type="ECO:0000259" key="6">
    <source>
        <dbReference type="PROSITE" id="PS50262"/>
    </source>
</evidence>
<feature type="transmembrane region" description="Helical" evidence="5">
    <location>
        <begin position="137"/>
        <end position="159"/>
    </location>
</feature>
<feature type="transmembrane region" description="Helical" evidence="5">
    <location>
        <begin position="94"/>
        <end position="117"/>
    </location>
</feature>
<evidence type="ECO:0000313" key="7">
    <source>
        <dbReference type="EMBL" id="CAJ0590564.1"/>
    </source>
</evidence>
<gene>
    <name evidence="7" type="ORF">CYNAS_LOCUS2547</name>
</gene>
<evidence type="ECO:0000313" key="8">
    <source>
        <dbReference type="Proteomes" id="UP001176961"/>
    </source>
</evidence>
<name>A0AA36DPV2_CYLNA</name>
<keyword evidence="2 5" id="KW-0812">Transmembrane</keyword>
<evidence type="ECO:0000256" key="1">
    <source>
        <dbReference type="ARBA" id="ARBA00004370"/>
    </source>
</evidence>
<feature type="transmembrane region" description="Helical" evidence="5">
    <location>
        <begin position="254"/>
        <end position="279"/>
    </location>
</feature>
<dbReference type="AlphaFoldDB" id="A0AA36DPV2"/>
<keyword evidence="3 5" id="KW-1133">Transmembrane helix</keyword>
<evidence type="ECO:0000256" key="3">
    <source>
        <dbReference type="ARBA" id="ARBA00022989"/>
    </source>
</evidence>
<feature type="transmembrane region" description="Helical" evidence="5">
    <location>
        <begin position="53"/>
        <end position="74"/>
    </location>
</feature>
<evidence type="ECO:0000256" key="5">
    <source>
        <dbReference type="SAM" id="Phobius"/>
    </source>
</evidence>
<proteinExistence type="predicted"/>
<dbReference type="InterPro" id="IPR017452">
    <property type="entry name" value="GPCR_Rhodpsn_7TM"/>
</dbReference>
<dbReference type="PANTHER" id="PTHR46709">
    <property type="entry name" value="PROTEIN CBG23488-RELATED"/>
    <property type="match status" value="1"/>
</dbReference>
<dbReference type="Gene3D" id="1.20.1070.10">
    <property type="entry name" value="Rhodopsin 7-helix transmembrane proteins"/>
    <property type="match status" value="1"/>
</dbReference>